<dbReference type="InterPro" id="IPR003715">
    <property type="entry name" value="Poly_export_N"/>
</dbReference>
<gene>
    <name evidence="5" type="ORF">QEH52_11870</name>
</gene>
<comment type="caution">
    <text evidence="5">The sequence shown here is derived from an EMBL/GenBank/DDBJ whole genome shotgun (WGS) entry which is preliminary data.</text>
</comment>
<keyword evidence="1 2" id="KW-0732">Signal</keyword>
<reference evidence="5 6" key="1">
    <citation type="submission" date="2023-04" db="EMBL/GenBank/DDBJ databases">
        <title>A novel bacteria isolated from coastal sediment.</title>
        <authorList>
            <person name="Liu X.-J."/>
            <person name="Du Z.-J."/>
        </authorList>
    </citation>
    <scope>NUCLEOTIDE SEQUENCE [LARGE SCALE GENOMIC DNA]</scope>
    <source>
        <strain evidence="5 6">SDUM461003</strain>
    </source>
</reference>
<dbReference type="Pfam" id="PF10531">
    <property type="entry name" value="SLBB"/>
    <property type="match status" value="1"/>
</dbReference>
<dbReference type="Gene3D" id="3.10.560.10">
    <property type="entry name" value="Outer membrane lipoprotein wza domain like"/>
    <property type="match status" value="1"/>
</dbReference>
<feature type="signal peptide" evidence="2">
    <location>
        <begin position="1"/>
        <end position="21"/>
    </location>
</feature>
<protein>
    <submittedName>
        <fullName evidence="5">Polysaccharide biosynthesis/export family protein</fullName>
    </submittedName>
</protein>
<evidence type="ECO:0000256" key="2">
    <source>
        <dbReference type="SAM" id="SignalP"/>
    </source>
</evidence>
<dbReference type="PANTHER" id="PTHR33619">
    <property type="entry name" value="POLYSACCHARIDE EXPORT PROTEIN GFCE-RELATED"/>
    <property type="match status" value="1"/>
</dbReference>
<keyword evidence="6" id="KW-1185">Reference proteome</keyword>
<dbReference type="Pfam" id="PF02563">
    <property type="entry name" value="Poly_export"/>
    <property type="match status" value="1"/>
</dbReference>
<dbReference type="InterPro" id="IPR049712">
    <property type="entry name" value="Poly_export"/>
</dbReference>
<sequence>MFRIFTFIVLAYSANVCSALNAENSQSVGHTYLLSPFDKLIISVYGQDDLQSEQRISDQGAISMPLLGDVTIGGLPVFEAQKLLEEAFVNQRYLVKPVVTISIEEFSPKVVTVLGEVESPGSIVIPQGRNGIPIQIAIAQAGGFTGAAQKADVKVTRTLTGAGQTDEVSFDVDVAAILQASGKSKAEQLFLALPDDIIFVPRRLF</sequence>
<feature type="domain" description="Soluble ligand binding" evidence="4">
    <location>
        <begin position="110"/>
        <end position="160"/>
    </location>
</feature>
<dbReference type="PANTHER" id="PTHR33619:SF3">
    <property type="entry name" value="POLYSACCHARIDE EXPORT PROTEIN GFCE-RELATED"/>
    <property type="match status" value="1"/>
</dbReference>
<evidence type="ECO:0000259" key="4">
    <source>
        <dbReference type="Pfam" id="PF10531"/>
    </source>
</evidence>
<dbReference type="Proteomes" id="UP001225316">
    <property type="component" value="Unassembled WGS sequence"/>
</dbReference>
<proteinExistence type="predicted"/>
<evidence type="ECO:0000313" key="5">
    <source>
        <dbReference type="EMBL" id="MDQ8208210.1"/>
    </source>
</evidence>
<evidence type="ECO:0000259" key="3">
    <source>
        <dbReference type="Pfam" id="PF02563"/>
    </source>
</evidence>
<evidence type="ECO:0000256" key="1">
    <source>
        <dbReference type="ARBA" id="ARBA00022729"/>
    </source>
</evidence>
<organism evidence="5 6">
    <name type="scientific">Thalassobacterium maritimum</name>
    <dbReference type="NCBI Taxonomy" id="3041265"/>
    <lineage>
        <taxon>Bacteria</taxon>
        <taxon>Pseudomonadati</taxon>
        <taxon>Verrucomicrobiota</taxon>
        <taxon>Opitutia</taxon>
        <taxon>Puniceicoccales</taxon>
        <taxon>Coraliomargaritaceae</taxon>
        <taxon>Thalassobacterium</taxon>
    </lineage>
</organism>
<evidence type="ECO:0000313" key="6">
    <source>
        <dbReference type="Proteomes" id="UP001225316"/>
    </source>
</evidence>
<accession>A0ABU1AVN8</accession>
<dbReference type="Gene3D" id="3.30.1950.10">
    <property type="entry name" value="wza like domain"/>
    <property type="match status" value="1"/>
</dbReference>
<name>A0ABU1AVN8_9BACT</name>
<dbReference type="InterPro" id="IPR019554">
    <property type="entry name" value="Soluble_ligand-bd"/>
</dbReference>
<feature type="chain" id="PRO_5045055967" evidence="2">
    <location>
        <begin position="22"/>
        <end position="205"/>
    </location>
</feature>
<dbReference type="EMBL" id="JARXHW010000026">
    <property type="protein sequence ID" value="MDQ8208210.1"/>
    <property type="molecule type" value="Genomic_DNA"/>
</dbReference>
<feature type="domain" description="Polysaccharide export protein N-terminal" evidence="3">
    <location>
        <begin position="28"/>
        <end position="103"/>
    </location>
</feature>
<dbReference type="RefSeq" id="WP_308950701.1">
    <property type="nucleotide sequence ID" value="NZ_JARXHW010000026.1"/>
</dbReference>